<comment type="similarity">
    <text evidence="2">Belongs to the cation diffusion facilitator (CDF) transporter (TC 2.A.4) family. SLC30A subfamily.</text>
</comment>
<feature type="transmembrane region" description="Helical" evidence="10">
    <location>
        <begin position="211"/>
        <end position="232"/>
    </location>
</feature>
<evidence type="ECO:0000256" key="9">
    <source>
        <dbReference type="SAM" id="MobiDB-lite"/>
    </source>
</evidence>
<dbReference type="InterPro" id="IPR058533">
    <property type="entry name" value="Cation_efflux_TM"/>
</dbReference>
<dbReference type="Pfam" id="PF01545">
    <property type="entry name" value="Cation_efflux"/>
    <property type="match status" value="1"/>
</dbReference>
<dbReference type="Proteomes" id="UP001162802">
    <property type="component" value="Unassembled WGS sequence"/>
</dbReference>
<dbReference type="SUPFAM" id="SSF160240">
    <property type="entry name" value="Cation efflux protein cytoplasmic domain-like"/>
    <property type="match status" value="1"/>
</dbReference>
<dbReference type="InterPro" id="IPR002524">
    <property type="entry name" value="Cation_efflux"/>
</dbReference>
<reference evidence="13" key="1">
    <citation type="submission" date="2022-03" db="EMBL/GenBank/DDBJ databases">
        <title>Identification of a novel bacterium isolated from mangrove sediments.</title>
        <authorList>
            <person name="Pan X."/>
        </authorList>
    </citation>
    <scope>NUCLEOTIDE SEQUENCE</scope>
    <source>
        <strain evidence="13">B2637</strain>
    </source>
</reference>
<dbReference type="NCBIfam" id="TIGR01297">
    <property type="entry name" value="CDF"/>
    <property type="match status" value="1"/>
</dbReference>
<evidence type="ECO:0000256" key="3">
    <source>
        <dbReference type="ARBA" id="ARBA00022448"/>
    </source>
</evidence>
<dbReference type="InterPro" id="IPR027470">
    <property type="entry name" value="Cation_efflux_CTD"/>
</dbReference>
<gene>
    <name evidence="13" type="ORF">MTR65_17875</name>
</gene>
<evidence type="ECO:0000256" key="8">
    <source>
        <dbReference type="ARBA" id="ARBA00023136"/>
    </source>
</evidence>
<evidence type="ECO:0000313" key="13">
    <source>
        <dbReference type="EMBL" id="MCJ1962564.1"/>
    </source>
</evidence>
<evidence type="ECO:0000256" key="7">
    <source>
        <dbReference type="ARBA" id="ARBA00023065"/>
    </source>
</evidence>
<feature type="region of interest" description="Disordered" evidence="9">
    <location>
        <begin position="1"/>
        <end position="41"/>
    </location>
</feature>
<dbReference type="InterPro" id="IPR050681">
    <property type="entry name" value="CDF/SLC30A"/>
</dbReference>
<evidence type="ECO:0000259" key="11">
    <source>
        <dbReference type="Pfam" id="PF01545"/>
    </source>
</evidence>
<evidence type="ECO:0000256" key="10">
    <source>
        <dbReference type="SAM" id="Phobius"/>
    </source>
</evidence>
<dbReference type="EMBL" id="JALHAT010000045">
    <property type="protein sequence ID" value="MCJ1962564.1"/>
    <property type="molecule type" value="Genomic_DNA"/>
</dbReference>
<evidence type="ECO:0000256" key="1">
    <source>
        <dbReference type="ARBA" id="ARBA00004141"/>
    </source>
</evidence>
<evidence type="ECO:0000313" key="14">
    <source>
        <dbReference type="Proteomes" id="UP001162802"/>
    </source>
</evidence>
<dbReference type="Gene3D" id="1.20.1510.10">
    <property type="entry name" value="Cation efflux protein transmembrane domain"/>
    <property type="match status" value="1"/>
</dbReference>
<feature type="transmembrane region" description="Helical" evidence="10">
    <location>
        <begin position="147"/>
        <end position="171"/>
    </location>
</feature>
<feature type="transmembrane region" description="Helical" evidence="10">
    <location>
        <begin position="183"/>
        <end position="205"/>
    </location>
</feature>
<organism evidence="13 14">
    <name type="scientific">Novosphingobium mangrovi</name>
    <name type="common">ex Hu et al. 2023</name>
    <dbReference type="NCBI Taxonomy" id="2930094"/>
    <lineage>
        <taxon>Bacteria</taxon>
        <taxon>Pseudomonadati</taxon>
        <taxon>Pseudomonadota</taxon>
        <taxon>Alphaproteobacteria</taxon>
        <taxon>Sphingomonadales</taxon>
        <taxon>Sphingomonadaceae</taxon>
        <taxon>Novosphingobium</taxon>
    </lineage>
</organism>
<keyword evidence="6 10" id="KW-1133">Transmembrane helix</keyword>
<comment type="subcellular location">
    <subcellularLocation>
        <location evidence="1">Membrane</location>
        <topology evidence="1">Multi-pass membrane protein</topology>
    </subcellularLocation>
</comment>
<keyword evidence="5" id="KW-0862">Zinc</keyword>
<dbReference type="InterPro" id="IPR027469">
    <property type="entry name" value="Cation_efflux_TMD_sf"/>
</dbReference>
<accession>A0ABT0AH92</accession>
<comment type="caution">
    <text evidence="13">The sequence shown here is derived from an EMBL/GenBank/DDBJ whole genome shotgun (WGS) entry which is preliminary data.</text>
</comment>
<evidence type="ECO:0000256" key="5">
    <source>
        <dbReference type="ARBA" id="ARBA00022906"/>
    </source>
</evidence>
<name>A0ABT0AH92_9SPHN</name>
<feature type="transmembrane region" description="Helical" evidence="10">
    <location>
        <begin position="116"/>
        <end position="135"/>
    </location>
</feature>
<dbReference type="InterPro" id="IPR036837">
    <property type="entry name" value="Cation_efflux_CTD_sf"/>
</dbReference>
<dbReference type="RefSeq" id="WP_243802606.1">
    <property type="nucleotide sequence ID" value="NZ_JALHAT010000045.1"/>
</dbReference>
<feature type="domain" description="Cation efflux protein cytoplasmic" evidence="12">
    <location>
        <begin position="244"/>
        <end position="317"/>
    </location>
</feature>
<dbReference type="Pfam" id="PF16916">
    <property type="entry name" value="ZT_dimer"/>
    <property type="match status" value="1"/>
</dbReference>
<keyword evidence="8 10" id="KW-0472">Membrane</keyword>
<feature type="transmembrane region" description="Helical" evidence="10">
    <location>
        <begin position="48"/>
        <end position="74"/>
    </location>
</feature>
<keyword evidence="14" id="KW-1185">Reference proteome</keyword>
<feature type="domain" description="Cation efflux protein transmembrane" evidence="11">
    <location>
        <begin position="51"/>
        <end position="237"/>
    </location>
</feature>
<evidence type="ECO:0000256" key="2">
    <source>
        <dbReference type="ARBA" id="ARBA00008873"/>
    </source>
</evidence>
<dbReference type="PANTHER" id="PTHR11562:SF17">
    <property type="entry name" value="RE54080P-RELATED"/>
    <property type="match status" value="1"/>
</dbReference>
<keyword evidence="7" id="KW-0406">Ion transport</keyword>
<keyword evidence="5" id="KW-0864">Zinc transport</keyword>
<evidence type="ECO:0000256" key="6">
    <source>
        <dbReference type="ARBA" id="ARBA00022989"/>
    </source>
</evidence>
<evidence type="ECO:0000256" key="4">
    <source>
        <dbReference type="ARBA" id="ARBA00022692"/>
    </source>
</evidence>
<protein>
    <submittedName>
        <fullName evidence="13">Cation diffusion facilitator family transporter</fullName>
    </submittedName>
</protein>
<feature type="compositionally biased region" description="Basic residues" evidence="9">
    <location>
        <begin position="27"/>
        <end position="39"/>
    </location>
</feature>
<keyword evidence="4 10" id="KW-0812">Transmembrane</keyword>
<keyword evidence="3" id="KW-0813">Transport</keyword>
<dbReference type="PANTHER" id="PTHR11562">
    <property type="entry name" value="CATION EFFLUX PROTEIN/ ZINC TRANSPORTER"/>
    <property type="match status" value="1"/>
</dbReference>
<proteinExistence type="inferred from homology"/>
<dbReference type="SUPFAM" id="SSF161111">
    <property type="entry name" value="Cation efflux protein transmembrane domain-like"/>
    <property type="match status" value="1"/>
</dbReference>
<evidence type="ECO:0000259" key="12">
    <source>
        <dbReference type="Pfam" id="PF16916"/>
    </source>
</evidence>
<sequence length="332" mass="34552">MEHETLATPSHTHGHHGHSYSHDHGHGHGHGHGHHHHHGPPPGGANMAFAIAVSLNVVFVIVEAIAGFVSGSIALLADAGHNLTDVVSLLLAWAAAILAARPPSERFTYGLKSSSILASIANAALLWGTVGAILVETLRRLFEPAQVAGTTMMVVAAIGIAINALSALLFAKGSKSDLNLRAAFVHLMADAAVSAGVVIAGGLIWATGIALLDPVTSLIITLVIAWSSWSILRDSLRMGMLAVPDGIDIARVRRLLESQPGVSHVHDLHVWPMSTTETALTAHLVKPDGPADDAFLAAIAEQLAHDFGIGHPTIQVETGHAESCALASPDTV</sequence>